<dbReference type="PANTHER" id="PTHR43156">
    <property type="entry name" value="STAGE II SPORULATION PROTEIN E-RELATED"/>
    <property type="match status" value="1"/>
</dbReference>
<sequence length="626" mass="67208">MSHRGEAVVDPGVDETQAEPEEVTRPERLEAVRETGLSAAADAGMDRFARLVTELLGVPVALVSMVTDHGQLLPGMAGLGEPWATARRTPLSHAMCRHVVSDAQPFVVADTRLDPRTEDSPAIEDLGVNAYAGMPLTDTEGEVLGALCAIDTRPRQWTPHELQALEDLAAACSAELRLRVVSRQREAARAQAGELTGRLRTALERSQLLLRAADALAGTTGLAEVRQQMRDLVTSDLKPVYVGLVVVDGEDRLRRLVDATGSAPMEEEFETYRLDAAWPTARAARENRTITVHSIQELAREYDADAVAAFLSLGLSSAVCVPLPGTVIPLGTLVLGWDHRHEIDILEQAMLASLAGYTARAVERALFVDSRIDTARQMQEALLTDLPAVDGLELAALYRPANDGELVGGDWYDAYVLPSAAQGGENSPVPVTVAVSVGDITGHDLNATTLMGQARSMLRQADLDHPGQGPARSVTAFEHANRHLDIGASGTLVHAHLRSCSGPESGTWELTFTNAGHPPPLLVAPDGTVRRLREHGQLVFPGLSGASPRKDHRVRLVPGSLLLLYTDGLVEEQRTDIDTTVDKAGRFLAAHRHDALPALLDRLTDHVAGPDAHDDIALLALRVPGD</sequence>
<dbReference type="SMART" id="SM00331">
    <property type="entry name" value="PP2C_SIG"/>
    <property type="match status" value="1"/>
</dbReference>
<dbReference type="EMBL" id="CP159534">
    <property type="protein sequence ID" value="XCJ74937.1"/>
    <property type="molecule type" value="Genomic_DNA"/>
</dbReference>
<evidence type="ECO:0000256" key="2">
    <source>
        <dbReference type="SAM" id="MobiDB-lite"/>
    </source>
</evidence>
<evidence type="ECO:0000259" key="4">
    <source>
        <dbReference type="SMART" id="SM00331"/>
    </source>
</evidence>
<keyword evidence="1" id="KW-0378">Hydrolase</keyword>
<dbReference type="InterPro" id="IPR001932">
    <property type="entry name" value="PPM-type_phosphatase-like_dom"/>
</dbReference>
<reference evidence="5" key="1">
    <citation type="submission" date="2024-06" db="EMBL/GenBank/DDBJ databases">
        <title>Streptomyces sp. strain HUAS MG91 genome sequences.</title>
        <authorList>
            <person name="Mo P."/>
        </authorList>
    </citation>
    <scope>NUCLEOTIDE SEQUENCE</scope>
    <source>
        <strain evidence="5">HUAS MG91</strain>
    </source>
</reference>
<dbReference type="Pfam" id="PF13185">
    <property type="entry name" value="GAF_2"/>
    <property type="match status" value="1"/>
</dbReference>
<dbReference type="InterPro" id="IPR052016">
    <property type="entry name" value="Bact_Sigma-Reg"/>
</dbReference>
<feature type="domain" description="GAF" evidence="3">
    <location>
        <begin position="40"/>
        <end position="186"/>
    </location>
</feature>
<dbReference type="RefSeq" id="WP_353946373.1">
    <property type="nucleotide sequence ID" value="NZ_CP159534.1"/>
</dbReference>
<dbReference type="Gene3D" id="3.30.450.40">
    <property type="match status" value="2"/>
</dbReference>
<evidence type="ECO:0000259" key="3">
    <source>
        <dbReference type="SMART" id="SM00065"/>
    </source>
</evidence>
<organism evidence="5">
    <name type="scientific">Streptomyces tabacisoli</name>
    <dbReference type="NCBI Taxonomy" id="3156398"/>
    <lineage>
        <taxon>Bacteria</taxon>
        <taxon>Bacillati</taxon>
        <taxon>Actinomycetota</taxon>
        <taxon>Actinomycetes</taxon>
        <taxon>Kitasatosporales</taxon>
        <taxon>Streptomycetaceae</taxon>
        <taxon>Streptomyces</taxon>
    </lineage>
</organism>
<dbReference type="PANTHER" id="PTHR43156:SF2">
    <property type="entry name" value="STAGE II SPORULATION PROTEIN E"/>
    <property type="match status" value="1"/>
</dbReference>
<proteinExistence type="predicted"/>
<gene>
    <name evidence="5" type="ORF">ABII15_35420</name>
</gene>
<dbReference type="SUPFAM" id="SSF55781">
    <property type="entry name" value="GAF domain-like"/>
    <property type="match status" value="2"/>
</dbReference>
<dbReference type="Gene3D" id="3.60.40.10">
    <property type="entry name" value="PPM-type phosphatase domain"/>
    <property type="match status" value="1"/>
</dbReference>
<feature type="domain" description="PPM-type phosphatase" evidence="4">
    <location>
        <begin position="389"/>
        <end position="623"/>
    </location>
</feature>
<evidence type="ECO:0000256" key="1">
    <source>
        <dbReference type="ARBA" id="ARBA00022801"/>
    </source>
</evidence>
<dbReference type="GO" id="GO:0016791">
    <property type="term" value="F:phosphatase activity"/>
    <property type="evidence" value="ECO:0007669"/>
    <property type="project" value="TreeGrafter"/>
</dbReference>
<feature type="compositionally biased region" description="Acidic residues" evidence="2">
    <location>
        <begin position="12"/>
        <end position="21"/>
    </location>
</feature>
<accession>A0AAU8J334</accession>
<dbReference type="Pfam" id="PF07228">
    <property type="entry name" value="SpoIIE"/>
    <property type="match status" value="1"/>
</dbReference>
<feature type="region of interest" description="Disordered" evidence="2">
    <location>
        <begin position="1"/>
        <end position="25"/>
    </location>
</feature>
<dbReference type="KEGG" id="stac:ABII15_35420"/>
<protein>
    <submittedName>
        <fullName evidence="5">SpoIIE family protein phosphatase</fullName>
    </submittedName>
</protein>
<name>A0AAU8J334_9ACTN</name>
<dbReference type="Pfam" id="PF01590">
    <property type="entry name" value="GAF"/>
    <property type="match status" value="1"/>
</dbReference>
<dbReference type="SMART" id="SM00065">
    <property type="entry name" value="GAF"/>
    <property type="match status" value="1"/>
</dbReference>
<evidence type="ECO:0000313" key="5">
    <source>
        <dbReference type="EMBL" id="XCJ74937.1"/>
    </source>
</evidence>
<dbReference type="InterPro" id="IPR003018">
    <property type="entry name" value="GAF"/>
</dbReference>
<dbReference type="InterPro" id="IPR029016">
    <property type="entry name" value="GAF-like_dom_sf"/>
</dbReference>
<dbReference type="AlphaFoldDB" id="A0AAU8J334"/>
<dbReference type="InterPro" id="IPR036457">
    <property type="entry name" value="PPM-type-like_dom_sf"/>
</dbReference>